<evidence type="ECO:0000259" key="3">
    <source>
        <dbReference type="Pfam" id="PF08190"/>
    </source>
</evidence>
<dbReference type="InParanoid" id="K3WAQ8"/>
<evidence type="ECO:0000313" key="4">
    <source>
        <dbReference type="EnsemblProtists" id="PYU1_T002049"/>
    </source>
</evidence>
<dbReference type="VEuPathDB" id="FungiDB:PYU1_G002047"/>
<protein>
    <recommendedName>
        <fullName evidence="3">PIH1 N-terminal domain-containing protein</fullName>
    </recommendedName>
</protein>
<evidence type="ECO:0000256" key="2">
    <source>
        <dbReference type="SAM" id="MobiDB-lite"/>
    </source>
</evidence>
<dbReference type="InterPro" id="IPR050734">
    <property type="entry name" value="PIH1/Kintoun_subfamily"/>
</dbReference>
<dbReference type="PANTHER" id="PTHR22997">
    <property type="entry name" value="PIH1 DOMAIN-CONTAINING PROTEIN 1"/>
    <property type="match status" value="1"/>
</dbReference>
<organism evidence="4 5">
    <name type="scientific">Globisporangium ultimum (strain ATCC 200006 / CBS 805.95 / DAOM BR144)</name>
    <name type="common">Pythium ultimum</name>
    <dbReference type="NCBI Taxonomy" id="431595"/>
    <lineage>
        <taxon>Eukaryota</taxon>
        <taxon>Sar</taxon>
        <taxon>Stramenopiles</taxon>
        <taxon>Oomycota</taxon>
        <taxon>Peronosporomycetes</taxon>
        <taxon>Pythiales</taxon>
        <taxon>Pythiaceae</taxon>
        <taxon>Globisporangium</taxon>
    </lineage>
</organism>
<proteinExistence type="inferred from homology"/>
<feature type="compositionally biased region" description="Basic and acidic residues" evidence="2">
    <location>
        <begin position="507"/>
        <end position="522"/>
    </location>
</feature>
<feature type="region of interest" description="Disordered" evidence="2">
    <location>
        <begin position="489"/>
        <end position="522"/>
    </location>
</feature>
<dbReference type="STRING" id="431595.K3WAQ8"/>
<dbReference type="Pfam" id="PF08190">
    <property type="entry name" value="PIH1"/>
    <property type="match status" value="1"/>
</dbReference>
<feature type="region of interest" description="Disordered" evidence="2">
    <location>
        <begin position="249"/>
        <end position="276"/>
    </location>
</feature>
<reference evidence="5" key="2">
    <citation type="submission" date="2010-04" db="EMBL/GenBank/DDBJ databases">
        <authorList>
            <person name="Buell R."/>
            <person name="Hamilton J."/>
            <person name="Hostetler J."/>
        </authorList>
    </citation>
    <scope>NUCLEOTIDE SEQUENCE [LARGE SCALE GENOMIC DNA]</scope>
    <source>
        <strain evidence="5">DAOM:BR144</strain>
    </source>
</reference>
<reference evidence="4" key="3">
    <citation type="submission" date="2015-02" db="UniProtKB">
        <authorList>
            <consortium name="EnsemblProtists"/>
        </authorList>
    </citation>
    <scope>IDENTIFICATION</scope>
    <source>
        <strain evidence="4">DAOM BR144</strain>
    </source>
</reference>
<feature type="region of interest" description="Disordered" evidence="2">
    <location>
        <begin position="442"/>
        <end position="469"/>
    </location>
</feature>
<dbReference type="EMBL" id="GL376634">
    <property type="status" value="NOT_ANNOTATED_CDS"/>
    <property type="molecule type" value="Genomic_DNA"/>
</dbReference>
<dbReference type="GO" id="GO:0005737">
    <property type="term" value="C:cytoplasm"/>
    <property type="evidence" value="ECO:0007669"/>
    <property type="project" value="TreeGrafter"/>
</dbReference>
<evidence type="ECO:0000256" key="1">
    <source>
        <dbReference type="ARBA" id="ARBA00008511"/>
    </source>
</evidence>
<keyword evidence="5" id="KW-1185">Reference proteome</keyword>
<feature type="compositionally biased region" description="Polar residues" evidence="2">
    <location>
        <begin position="249"/>
        <end position="259"/>
    </location>
</feature>
<dbReference type="OMA" id="WREMYPN"/>
<feature type="compositionally biased region" description="Basic and acidic residues" evidence="2">
    <location>
        <begin position="489"/>
        <end position="500"/>
    </location>
</feature>
<sequence length="607" mass="68322">MEQYADWLDNLERTDPQAYNQLIASMKAQLESAGPAMPSMDQKGDADSALFEMLKATAKTGAGTANDKSDNATGPICNRYFKPLFPGNKVMEASGLAAKQEGVYIDVHPGFVMKTSELKSGKKVFVNVCYSDEIQTFSQQKKLDDEGNEQEGIHVPLSLGALHEVKDKKGTTSLAFDVAVNTQVVEDCKIDKTGSFRNFVCELAIEYIDQKYKVKLDARYKLPRLSYRGDLSPPKHYIRKVAAPKIQDVTGNSATTSTKTVRKKPDQPSPPTISATARWELHEVTTKNSNGEERLPCTRIATAEKDGKPLSQQILQQAGEFLEVTIWFQTPVESPEQLEIELRPELLGVKSHAHHDLSIFLPYPVQVSAAQVALNWAKKNLTLRFRVDKTWGTENPDCGSAPWLLAQALHGNEDGTEIREVTKGREEQKKPKSLAEMFHLERPDARDAPQASAMTSHATKWDPVDDDEELPEDRFHRKDMMSMHILEQRKAERDQKAKEAKTKRKQQRAEVEEKQRKAREAGKTWREMYPNDPETTYIDMEDILEQQKQEKQAESSSVFAAASAKKELDKLQFMPTKDAIKVAAAWSENNKDANLDLRSALAFELLE</sequence>
<feature type="domain" description="PIH1 N-terminal" evidence="3">
    <location>
        <begin position="103"/>
        <end position="243"/>
    </location>
</feature>
<accession>K3WAQ8</accession>
<dbReference type="Proteomes" id="UP000019132">
    <property type="component" value="Unassembled WGS sequence"/>
</dbReference>
<dbReference type="InterPro" id="IPR012981">
    <property type="entry name" value="PIH1_N"/>
</dbReference>
<dbReference type="EnsemblProtists" id="PYU1_T002049">
    <property type="protein sequence ID" value="PYU1_T002049"/>
    <property type="gene ID" value="PYU1_G002047"/>
</dbReference>
<dbReference type="eggNOG" id="KOG4356">
    <property type="taxonomic scope" value="Eukaryota"/>
</dbReference>
<comment type="similarity">
    <text evidence="1">Belongs to the PIH1 family.</text>
</comment>
<dbReference type="PANTHER" id="PTHR22997:SF0">
    <property type="entry name" value="PIH1 DOMAIN-CONTAINING PROTEIN 1"/>
    <property type="match status" value="1"/>
</dbReference>
<dbReference type="AlphaFoldDB" id="K3WAQ8"/>
<name>K3WAQ8_GLOUD</name>
<reference evidence="5" key="1">
    <citation type="journal article" date="2010" name="Genome Biol.">
        <title>Genome sequence of the necrotrophic plant pathogen Pythium ultimum reveals original pathogenicity mechanisms and effector repertoire.</title>
        <authorList>
            <person name="Levesque C.A."/>
            <person name="Brouwer H."/>
            <person name="Cano L."/>
            <person name="Hamilton J.P."/>
            <person name="Holt C."/>
            <person name="Huitema E."/>
            <person name="Raffaele S."/>
            <person name="Robideau G.P."/>
            <person name="Thines M."/>
            <person name="Win J."/>
            <person name="Zerillo M.M."/>
            <person name="Beakes G.W."/>
            <person name="Boore J.L."/>
            <person name="Busam D."/>
            <person name="Dumas B."/>
            <person name="Ferriera S."/>
            <person name="Fuerstenberg S.I."/>
            <person name="Gachon C.M."/>
            <person name="Gaulin E."/>
            <person name="Govers F."/>
            <person name="Grenville-Briggs L."/>
            <person name="Horner N."/>
            <person name="Hostetler J."/>
            <person name="Jiang R.H."/>
            <person name="Johnson J."/>
            <person name="Krajaejun T."/>
            <person name="Lin H."/>
            <person name="Meijer H.J."/>
            <person name="Moore B."/>
            <person name="Morris P."/>
            <person name="Phuntmart V."/>
            <person name="Puiu D."/>
            <person name="Shetty J."/>
            <person name="Stajich J.E."/>
            <person name="Tripathy S."/>
            <person name="Wawra S."/>
            <person name="van West P."/>
            <person name="Whitty B.R."/>
            <person name="Coutinho P.M."/>
            <person name="Henrissat B."/>
            <person name="Martin F."/>
            <person name="Thomas P.D."/>
            <person name="Tyler B.M."/>
            <person name="De Vries R.P."/>
            <person name="Kamoun S."/>
            <person name="Yandell M."/>
            <person name="Tisserat N."/>
            <person name="Buell C.R."/>
        </authorList>
    </citation>
    <scope>NUCLEOTIDE SEQUENCE</scope>
    <source>
        <strain evidence="5">DAOM:BR144</strain>
    </source>
</reference>
<evidence type="ECO:0000313" key="5">
    <source>
        <dbReference type="Proteomes" id="UP000019132"/>
    </source>
</evidence>
<dbReference type="HOGENOM" id="CLU_478591_0_0_1"/>